<sequence length="73" mass="8614">FCSSLLFALWPLPILHIATLKFLMLKERSTVILAVFNSRQNSAKTLTVRKFYSSRYICYVIFDLNYIYLHSFS</sequence>
<name>A0A0V0GRN4_SOLCH</name>
<feature type="signal peptide" evidence="1">
    <location>
        <begin position="1"/>
        <end position="20"/>
    </location>
</feature>
<accession>A0A0V0GRN4</accession>
<feature type="non-terminal residue" evidence="2">
    <location>
        <position position="1"/>
    </location>
</feature>
<reference evidence="2" key="1">
    <citation type="submission" date="2015-12" db="EMBL/GenBank/DDBJ databases">
        <title>Gene expression during late stages of embryo sac development: a critical building block for successful pollen-pistil interactions.</title>
        <authorList>
            <person name="Liu Y."/>
            <person name="Joly V."/>
            <person name="Sabar M."/>
            <person name="Matton D.P."/>
        </authorList>
    </citation>
    <scope>NUCLEOTIDE SEQUENCE</scope>
</reference>
<evidence type="ECO:0000313" key="2">
    <source>
        <dbReference type="EMBL" id="JAP10000.1"/>
    </source>
</evidence>
<keyword evidence="1" id="KW-0732">Signal</keyword>
<feature type="chain" id="PRO_5006865520" evidence="1">
    <location>
        <begin position="21"/>
        <end position="73"/>
    </location>
</feature>
<proteinExistence type="predicted"/>
<dbReference type="EMBL" id="GEDG01033939">
    <property type="protein sequence ID" value="JAP10000.1"/>
    <property type="molecule type" value="Transcribed_RNA"/>
</dbReference>
<dbReference type="AlphaFoldDB" id="A0A0V0GRN4"/>
<evidence type="ECO:0000256" key="1">
    <source>
        <dbReference type="SAM" id="SignalP"/>
    </source>
</evidence>
<organism evidence="2">
    <name type="scientific">Solanum chacoense</name>
    <name type="common">Chaco potato</name>
    <dbReference type="NCBI Taxonomy" id="4108"/>
    <lineage>
        <taxon>Eukaryota</taxon>
        <taxon>Viridiplantae</taxon>
        <taxon>Streptophyta</taxon>
        <taxon>Embryophyta</taxon>
        <taxon>Tracheophyta</taxon>
        <taxon>Spermatophyta</taxon>
        <taxon>Magnoliopsida</taxon>
        <taxon>eudicotyledons</taxon>
        <taxon>Gunneridae</taxon>
        <taxon>Pentapetalae</taxon>
        <taxon>asterids</taxon>
        <taxon>lamiids</taxon>
        <taxon>Solanales</taxon>
        <taxon>Solanaceae</taxon>
        <taxon>Solanoideae</taxon>
        <taxon>Solaneae</taxon>
        <taxon>Solanum</taxon>
    </lineage>
</organism>
<protein>
    <submittedName>
        <fullName evidence="2">Putative ovule protein</fullName>
    </submittedName>
</protein>